<comment type="caution">
    <text evidence="2">The sequence shown here is derived from an EMBL/GenBank/DDBJ whole genome shotgun (WGS) entry which is preliminary data.</text>
</comment>
<sequence length="177" mass="19407">MDYRMNKNTIIWLVAVAILIVGGFLFFNRSRQIPVETVTLAEDETSLLNNVEPIQTDRPNDSVIEFMNQLYYAVPPKSDPIALGSMTSFLSAAAKQTALDQAGNFHPGLFLGIQDVPDLGFEIVGVRYRDNLATAQAGGVAEVTVKMKYSSGVDLEKTFVLSKVGDYWLIDGLVAKS</sequence>
<dbReference type="Proteomes" id="UP000230431">
    <property type="component" value="Unassembled WGS sequence"/>
</dbReference>
<evidence type="ECO:0000256" key="1">
    <source>
        <dbReference type="SAM" id="Phobius"/>
    </source>
</evidence>
<dbReference type="AlphaFoldDB" id="A0A2H0RHN0"/>
<reference evidence="2 3" key="1">
    <citation type="submission" date="2017-09" db="EMBL/GenBank/DDBJ databases">
        <title>Depth-based differentiation of microbial function through sediment-hosted aquifers and enrichment of novel symbionts in the deep terrestrial subsurface.</title>
        <authorList>
            <person name="Probst A.J."/>
            <person name="Ladd B."/>
            <person name="Jarett J.K."/>
            <person name="Geller-Mcgrath D.E."/>
            <person name="Sieber C.M."/>
            <person name="Emerson J.B."/>
            <person name="Anantharaman K."/>
            <person name="Thomas B.C."/>
            <person name="Malmstrom R."/>
            <person name="Stieglmeier M."/>
            <person name="Klingl A."/>
            <person name="Woyke T."/>
            <person name="Ryan C.M."/>
            <person name="Banfield J.F."/>
        </authorList>
    </citation>
    <scope>NUCLEOTIDE SEQUENCE [LARGE SCALE GENOMIC DNA]</scope>
    <source>
        <strain evidence="2">CG10_big_fil_rev_8_21_14_0_10_49_38</strain>
    </source>
</reference>
<name>A0A2H0RHN0_9BACT</name>
<accession>A0A2H0RHN0</accession>
<evidence type="ECO:0008006" key="4">
    <source>
        <dbReference type="Google" id="ProtNLM"/>
    </source>
</evidence>
<keyword evidence="1" id="KW-0812">Transmembrane</keyword>
<protein>
    <recommendedName>
        <fullName evidence="4">DUF3828 domain-containing protein</fullName>
    </recommendedName>
</protein>
<evidence type="ECO:0000313" key="2">
    <source>
        <dbReference type="EMBL" id="PIR46003.1"/>
    </source>
</evidence>
<evidence type="ECO:0000313" key="3">
    <source>
        <dbReference type="Proteomes" id="UP000230431"/>
    </source>
</evidence>
<organism evidence="2 3">
    <name type="scientific">Candidatus Vogelbacteria bacterium CG10_big_fil_rev_8_21_14_0_10_49_38</name>
    <dbReference type="NCBI Taxonomy" id="1975043"/>
    <lineage>
        <taxon>Bacteria</taxon>
        <taxon>Candidatus Vogeliibacteriota</taxon>
    </lineage>
</organism>
<proteinExistence type="predicted"/>
<feature type="transmembrane region" description="Helical" evidence="1">
    <location>
        <begin position="9"/>
        <end position="27"/>
    </location>
</feature>
<keyword evidence="1" id="KW-1133">Transmembrane helix</keyword>
<dbReference type="EMBL" id="PCYK01000014">
    <property type="protein sequence ID" value="PIR46003.1"/>
    <property type="molecule type" value="Genomic_DNA"/>
</dbReference>
<keyword evidence="1" id="KW-0472">Membrane</keyword>
<gene>
    <name evidence="2" type="ORF">COV08_01875</name>
</gene>